<dbReference type="EMBL" id="JAWDGP010004021">
    <property type="protein sequence ID" value="KAK3768710.1"/>
    <property type="molecule type" value="Genomic_DNA"/>
</dbReference>
<dbReference type="Proteomes" id="UP001283361">
    <property type="component" value="Unassembled WGS sequence"/>
</dbReference>
<protein>
    <submittedName>
        <fullName evidence="1">Uncharacterized protein</fullName>
    </submittedName>
</protein>
<gene>
    <name evidence="1" type="ORF">RRG08_025954</name>
</gene>
<comment type="caution">
    <text evidence="1">The sequence shown here is derived from an EMBL/GenBank/DDBJ whole genome shotgun (WGS) entry which is preliminary data.</text>
</comment>
<dbReference type="AlphaFoldDB" id="A0AAE0ZG42"/>
<keyword evidence="2" id="KW-1185">Reference proteome</keyword>
<accession>A0AAE0ZG42</accession>
<evidence type="ECO:0000313" key="1">
    <source>
        <dbReference type="EMBL" id="KAK3768710.1"/>
    </source>
</evidence>
<organism evidence="1 2">
    <name type="scientific">Elysia crispata</name>
    <name type="common">lettuce slug</name>
    <dbReference type="NCBI Taxonomy" id="231223"/>
    <lineage>
        <taxon>Eukaryota</taxon>
        <taxon>Metazoa</taxon>
        <taxon>Spiralia</taxon>
        <taxon>Lophotrochozoa</taxon>
        <taxon>Mollusca</taxon>
        <taxon>Gastropoda</taxon>
        <taxon>Heterobranchia</taxon>
        <taxon>Euthyneura</taxon>
        <taxon>Panpulmonata</taxon>
        <taxon>Sacoglossa</taxon>
        <taxon>Placobranchoidea</taxon>
        <taxon>Plakobranchidae</taxon>
        <taxon>Elysia</taxon>
    </lineage>
</organism>
<proteinExistence type="predicted"/>
<sequence>MYQLSSQANVTCGHHLGPVGDLVVISDPTYPTNRSEIESGPSGGYRLVARLVTEVCLFCLRQNDSSPRLLFQ</sequence>
<name>A0AAE0ZG42_9GAST</name>
<reference evidence="1" key="1">
    <citation type="journal article" date="2023" name="G3 (Bethesda)">
        <title>A reference genome for the long-term kleptoplast-retaining sea slug Elysia crispata morphotype clarki.</title>
        <authorList>
            <person name="Eastman K.E."/>
            <person name="Pendleton A.L."/>
            <person name="Shaikh M.A."/>
            <person name="Suttiyut T."/>
            <person name="Ogas R."/>
            <person name="Tomko P."/>
            <person name="Gavelis G."/>
            <person name="Widhalm J.R."/>
            <person name="Wisecaver J.H."/>
        </authorList>
    </citation>
    <scope>NUCLEOTIDE SEQUENCE</scope>
    <source>
        <strain evidence="1">ECLA1</strain>
    </source>
</reference>
<evidence type="ECO:0000313" key="2">
    <source>
        <dbReference type="Proteomes" id="UP001283361"/>
    </source>
</evidence>